<organism evidence="2 3">
    <name type="scientific">Polyporus arcularius HHB13444</name>
    <dbReference type="NCBI Taxonomy" id="1314778"/>
    <lineage>
        <taxon>Eukaryota</taxon>
        <taxon>Fungi</taxon>
        <taxon>Dikarya</taxon>
        <taxon>Basidiomycota</taxon>
        <taxon>Agaricomycotina</taxon>
        <taxon>Agaricomycetes</taxon>
        <taxon>Polyporales</taxon>
        <taxon>Polyporaceae</taxon>
        <taxon>Polyporus</taxon>
    </lineage>
</organism>
<sequence length="778" mass="88509">TCILDILRHVPRCAFSEKQNAVIHWALLAMGISDIPSEHTMDRVTRALQRIYGVASIRYKGTMGHIYYVNDMAALIAQELANPQVRKDLHFLPEDAGRRLSEAWQGSRWLRELDPDLATPMLRIHDQDFYVLEPVQLRDGRVCMPVRFFTRGKETFAYAWSMLPTADKSGWVIAQEAGVEVRTNDFLTSFPVLRETYRHHDLPDPCSIIGVRRDERGRLAPWVPEGTRGENRWRELAKGHRVCAFPMWLFCDDTSGNISKKWNKHNSFLFTAAGLPRRLVHREYNVHFLSTSNTAPPLEMLDGIVDQLLACQTSGVWAWDCELKEMVLLVPSVLAILGDNPMQSEIACHVGMNGKMFCRMCMTSKGQDDDEDDDDNSAGLYRGRRNRAGSVAGSDSEASRAKEAETMADMIERIKRFMKINSPRTRQETINILKSQFVEAQRVGGQAEYKRVRTETGVRDAYQLHFAERLFRITTQRGVARSVKEAEVMKTVRTIPRAEEGAISPVWRIKDLDPHLDTPVEILHVILLGFVKYFWRDAMSRLKDPDKEKLIIRLNCFDVAGLGFPPLAGATLVNYSGSLVGRDFRALAQVAPFVLHDFPSIPKESIEVWTALSYIIPLVWQPEIDDIDAYTTRLKQAIDTFLDVTCKLTPRWFNKPKFHILLHLPDHIRRFGPAMLFATEGFESFNAVIRSNSIHSNHRAPSRDIALAMAHHNRIRHLLSGGYFRQVEIFNEKDNDAHANELPSPTGSPWLHVTAGSDVDKFRWRCAGTATADILALN</sequence>
<accession>A0A5C3P4R6</accession>
<feature type="region of interest" description="Disordered" evidence="1">
    <location>
        <begin position="365"/>
        <end position="403"/>
    </location>
</feature>
<evidence type="ECO:0000256" key="1">
    <source>
        <dbReference type="SAM" id="MobiDB-lite"/>
    </source>
</evidence>
<dbReference type="AlphaFoldDB" id="A0A5C3P4R6"/>
<feature type="non-terminal residue" evidence="2">
    <location>
        <position position="1"/>
    </location>
</feature>
<gene>
    <name evidence="2" type="ORF">K466DRAFT_447354</name>
</gene>
<dbReference type="PANTHER" id="PTHR31912:SF34">
    <property type="entry name" value="NOTOCHORD-RELATED PROTEIN"/>
    <property type="match status" value="1"/>
</dbReference>
<dbReference type="PANTHER" id="PTHR31912">
    <property type="entry name" value="IP13529P"/>
    <property type="match status" value="1"/>
</dbReference>
<reference evidence="2 3" key="1">
    <citation type="journal article" date="2019" name="Nat. Ecol. Evol.">
        <title>Megaphylogeny resolves global patterns of mushroom evolution.</title>
        <authorList>
            <person name="Varga T."/>
            <person name="Krizsan K."/>
            <person name="Foldi C."/>
            <person name="Dima B."/>
            <person name="Sanchez-Garcia M."/>
            <person name="Sanchez-Ramirez S."/>
            <person name="Szollosi G.J."/>
            <person name="Szarkandi J.G."/>
            <person name="Papp V."/>
            <person name="Albert L."/>
            <person name="Andreopoulos W."/>
            <person name="Angelini C."/>
            <person name="Antonin V."/>
            <person name="Barry K.W."/>
            <person name="Bougher N.L."/>
            <person name="Buchanan P."/>
            <person name="Buyck B."/>
            <person name="Bense V."/>
            <person name="Catcheside P."/>
            <person name="Chovatia M."/>
            <person name="Cooper J."/>
            <person name="Damon W."/>
            <person name="Desjardin D."/>
            <person name="Finy P."/>
            <person name="Geml J."/>
            <person name="Haridas S."/>
            <person name="Hughes K."/>
            <person name="Justo A."/>
            <person name="Karasinski D."/>
            <person name="Kautmanova I."/>
            <person name="Kiss B."/>
            <person name="Kocsube S."/>
            <person name="Kotiranta H."/>
            <person name="LaButti K.M."/>
            <person name="Lechner B.E."/>
            <person name="Liimatainen K."/>
            <person name="Lipzen A."/>
            <person name="Lukacs Z."/>
            <person name="Mihaltcheva S."/>
            <person name="Morgado L.N."/>
            <person name="Niskanen T."/>
            <person name="Noordeloos M.E."/>
            <person name="Ohm R.A."/>
            <person name="Ortiz-Santana B."/>
            <person name="Ovrebo C."/>
            <person name="Racz N."/>
            <person name="Riley R."/>
            <person name="Savchenko A."/>
            <person name="Shiryaev A."/>
            <person name="Soop K."/>
            <person name="Spirin V."/>
            <person name="Szebenyi C."/>
            <person name="Tomsovsky M."/>
            <person name="Tulloss R.E."/>
            <person name="Uehling J."/>
            <person name="Grigoriev I.V."/>
            <person name="Vagvolgyi C."/>
            <person name="Papp T."/>
            <person name="Martin F.M."/>
            <person name="Miettinen O."/>
            <person name="Hibbett D.S."/>
            <person name="Nagy L.G."/>
        </authorList>
    </citation>
    <scope>NUCLEOTIDE SEQUENCE [LARGE SCALE GENOMIC DNA]</scope>
    <source>
        <strain evidence="2 3">HHB13444</strain>
    </source>
</reference>
<evidence type="ECO:0000313" key="3">
    <source>
        <dbReference type="Proteomes" id="UP000308197"/>
    </source>
</evidence>
<keyword evidence="3" id="KW-1185">Reference proteome</keyword>
<dbReference type="STRING" id="1314778.A0A5C3P4R6"/>
<feature type="non-terminal residue" evidence="2">
    <location>
        <position position="778"/>
    </location>
</feature>
<dbReference type="InParanoid" id="A0A5C3P4R6"/>
<name>A0A5C3P4R6_9APHY</name>
<proteinExistence type="predicted"/>
<dbReference type="Proteomes" id="UP000308197">
    <property type="component" value="Unassembled WGS sequence"/>
</dbReference>
<evidence type="ECO:0000313" key="2">
    <source>
        <dbReference type="EMBL" id="TFK83999.1"/>
    </source>
</evidence>
<dbReference type="EMBL" id="ML211348">
    <property type="protein sequence ID" value="TFK83999.1"/>
    <property type="molecule type" value="Genomic_DNA"/>
</dbReference>
<protein>
    <submittedName>
        <fullName evidence="2">Uncharacterized protein</fullName>
    </submittedName>
</protein>